<feature type="region of interest" description="Disordered" evidence="1">
    <location>
        <begin position="69"/>
        <end position="133"/>
    </location>
</feature>
<feature type="compositionally biased region" description="Polar residues" evidence="1">
    <location>
        <begin position="1"/>
        <end position="10"/>
    </location>
</feature>
<dbReference type="eggNOG" id="ENOG502S4ZP">
    <property type="taxonomic scope" value="Eukaryota"/>
</dbReference>
<feature type="region of interest" description="Disordered" evidence="1">
    <location>
        <begin position="1"/>
        <end position="25"/>
    </location>
</feature>
<evidence type="ECO:0000313" key="4">
    <source>
        <dbReference type="Proteomes" id="UP000011713"/>
    </source>
</evidence>
<dbReference type="EnsemblProtists" id="HpaT802663">
    <property type="protein sequence ID" value="HpaP802663"/>
    <property type="gene ID" value="HpaG802663"/>
</dbReference>
<proteinExistence type="predicted"/>
<dbReference type="AlphaFoldDB" id="M4B8Q6"/>
<protein>
    <recommendedName>
        <fullName evidence="2">Transcription factor TFIIIC triple barrel domain-containing protein</fullName>
    </recommendedName>
</protein>
<accession>M4B8Q6</accession>
<feature type="compositionally biased region" description="Acidic residues" evidence="1">
    <location>
        <begin position="124"/>
        <end position="133"/>
    </location>
</feature>
<evidence type="ECO:0000259" key="2">
    <source>
        <dbReference type="Pfam" id="PF10419"/>
    </source>
</evidence>
<name>M4B8Q6_HYAAE</name>
<feature type="compositionally biased region" description="Basic and acidic residues" evidence="1">
    <location>
        <begin position="96"/>
        <end position="114"/>
    </location>
</feature>
<dbReference type="InParanoid" id="M4B8Q6"/>
<dbReference type="Gene3D" id="2.60.40.4370">
    <property type="match status" value="1"/>
</dbReference>
<dbReference type="PANTHER" id="PTHR21860:SF2">
    <property type="entry name" value="GENERAL TRANSCRIPTION FACTOR 3C POLYPEPTIDE 6"/>
    <property type="match status" value="1"/>
</dbReference>
<dbReference type="GO" id="GO:0000127">
    <property type="term" value="C:transcription factor TFIIIC complex"/>
    <property type="evidence" value="ECO:0007669"/>
    <property type="project" value="TreeGrafter"/>
</dbReference>
<evidence type="ECO:0000256" key="1">
    <source>
        <dbReference type="SAM" id="MobiDB-lite"/>
    </source>
</evidence>
<sequence>MSIASETSEPTPDKTIVASSPVDGAGRAPDVIMAVTCQRMNWLVKNRFLWHYIWMIMMMTIEEEEQPLVENGQEETKSNGVQHVHVDVQAEEQVNGDEREDRKADERAAGRGDEQGVIENKCEEGEEEESEEEEETLVVLELCDFKNHPLFEDYSSATLEGIDTATPMLRIGEYTLHGKLEETVGTSYFYDTDTMRAADKTYQFAGQTIKKMKFTIAPPEEF</sequence>
<dbReference type="VEuPathDB" id="FungiDB:HpaG802663"/>
<dbReference type="HOGENOM" id="CLU_1247439_0_0_1"/>
<reference evidence="3" key="2">
    <citation type="submission" date="2015-06" db="UniProtKB">
        <authorList>
            <consortium name="EnsemblProtists"/>
        </authorList>
    </citation>
    <scope>IDENTIFICATION</scope>
    <source>
        <strain evidence="3">Emoy2</strain>
    </source>
</reference>
<dbReference type="GO" id="GO:0006383">
    <property type="term" value="P:transcription by RNA polymerase III"/>
    <property type="evidence" value="ECO:0007669"/>
    <property type="project" value="InterPro"/>
</dbReference>
<keyword evidence="4" id="KW-1185">Reference proteome</keyword>
<dbReference type="Pfam" id="PF10419">
    <property type="entry name" value="TFIIIC_sub6"/>
    <property type="match status" value="1"/>
</dbReference>
<dbReference type="EMBL" id="JH597989">
    <property type="status" value="NOT_ANNOTATED_CDS"/>
    <property type="molecule type" value="Genomic_DNA"/>
</dbReference>
<reference evidence="4" key="1">
    <citation type="journal article" date="2010" name="Science">
        <title>Signatures of adaptation to obligate biotrophy in the Hyaloperonospora arabidopsidis genome.</title>
        <authorList>
            <person name="Baxter L."/>
            <person name="Tripathy S."/>
            <person name="Ishaque N."/>
            <person name="Boot N."/>
            <person name="Cabral A."/>
            <person name="Kemen E."/>
            <person name="Thines M."/>
            <person name="Ah-Fong A."/>
            <person name="Anderson R."/>
            <person name="Badejoko W."/>
            <person name="Bittner-Eddy P."/>
            <person name="Boore J.L."/>
            <person name="Chibucos M.C."/>
            <person name="Coates M."/>
            <person name="Dehal P."/>
            <person name="Delehaunty K."/>
            <person name="Dong S."/>
            <person name="Downton P."/>
            <person name="Dumas B."/>
            <person name="Fabro G."/>
            <person name="Fronick C."/>
            <person name="Fuerstenberg S.I."/>
            <person name="Fulton L."/>
            <person name="Gaulin E."/>
            <person name="Govers F."/>
            <person name="Hughes L."/>
            <person name="Humphray S."/>
            <person name="Jiang R.H."/>
            <person name="Judelson H."/>
            <person name="Kamoun S."/>
            <person name="Kyung K."/>
            <person name="Meijer H."/>
            <person name="Minx P."/>
            <person name="Morris P."/>
            <person name="Nelson J."/>
            <person name="Phuntumart V."/>
            <person name="Qutob D."/>
            <person name="Rehmany A."/>
            <person name="Rougon-Cardoso A."/>
            <person name="Ryden P."/>
            <person name="Torto-Alalibo T."/>
            <person name="Studholme D."/>
            <person name="Wang Y."/>
            <person name="Win J."/>
            <person name="Wood J."/>
            <person name="Clifton S.W."/>
            <person name="Rogers J."/>
            <person name="Van den Ackerveken G."/>
            <person name="Jones J.D."/>
            <person name="McDowell J.M."/>
            <person name="Beynon J."/>
            <person name="Tyler B.M."/>
        </authorList>
    </citation>
    <scope>NUCLEOTIDE SEQUENCE [LARGE SCALE GENOMIC DNA]</scope>
    <source>
        <strain evidence="4">Emoy2</strain>
    </source>
</reference>
<dbReference type="InterPro" id="IPR042771">
    <property type="entry name" value="GTF3C6-like"/>
</dbReference>
<dbReference type="Proteomes" id="UP000011713">
    <property type="component" value="Unassembled WGS sequence"/>
</dbReference>
<dbReference type="InterPro" id="IPR019481">
    <property type="entry name" value="TFIIIC_triple_barrel"/>
</dbReference>
<organism evidence="3 4">
    <name type="scientific">Hyaloperonospora arabidopsidis (strain Emoy2)</name>
    <name type="common">Downy mildew agent</name>
    <name type="synonym">Peronospora arabidopsidis</name>
    <dbReference type="NCBI Taxonomy" id="559515"/>
    <lineage>
        <taxon>Eukaryota</taxon>
        <taxon>Sar</taxon>
        <taxon>Stramenopiles</taxon>
        <taxon>Oomycota</taxon>
        <taxon>Peronosporomycetes</taxon>
        <taxon>Peronosporales</taxon>
        <taxon>Peronosporaceae</taxon>
        <taxon>Hyaloperonospora</taxon>
    </lineage>
</organism>
<dbReference type="PANTHER" id="PTHR21860">
    <property type="entry name" value="TRANSCRIPTION INITIATION FACTOR IIIC TFIIIC , POLYPEPTIDE 6-RELATED"/>
    <property type="match status" value="1"/>
</dbReference>
<evidence type="ECO:0000313" key="3">
    <source>
        <dbReference type="EnsemblProtists" id="HpaP802663"/>
    </source>
</evidence>
<feature type="domain" description="Transcription factor TFIIIC triple barrel" evidence="2">
    <location>
        <begin position="131"/>
        <end position="215"/>
    </location>
</feature>